<feature type="transmembrane region" description="Helical" evidence="6">
    <location>
        <begin position="191"/>
        <end position="216"/>
    </location>
</feature>
<dbReference type="Pfam" id="PF00892">
    <property type="entry name" value="EamA"/>
    <property type="match status" value="2"/>
</dbReference>
<feature type="transmembrane region" description="Helical" evidence="6">
    <location>
        <begin position="277"/>
        <end position="297"/>
    </location>
</feature>
<evidence type="ECO:0000256" key="6">
    <source>
        <dbReference type="SAM" id="Phobius"/>
    </source>
</evidence>
<evidence type="ECO:0000313" key="9">
    <source>
        <dbReference type="Proteomes" id="UP000267535"/>
    </source>
</evidence>
<feature type="transmembrane region" description="Helical" evidence="6">
    <location>
        <begin position="118"/>
        <end position="138"/>
    </location>
</feature>
<evidence type="ECO:0000256" key="1">
    <source>
        <dbReference type="ARBA" id="ARBA00004141"/>
    </source>
</evidence>
<dbReference type="AlphaFoldDB" id="A0A3P1SY97"/>
<dbReference type="Proteomes" id="UP000267535">
    <property type="component" value="Unassembled WGS sequence"/>
</dbReference>
<feature type="transmembrane region" description="Helical" evidence="6">
    <location>
        <begin position="253"/>
        <end position="271"/>
    </location>
</feature>
<organism evidence="8 9">
    <name type="scientific">Amphritea balenae</name>
    <dbReference type="NCBI Taxonomy" id="452629"/>
    <lineage>
        <taxon>Bacteria</taxon>
        <taxon>Pseudomonadati</taxon>
        <taxon>Pseudomonadota</taxon>
        <taxon>Gammaproteobacteria</taxon>
        <taxon>Oceanospirillales</taxon>
        <taxon>Oceanospirillaceae</taxon>
        <taxon>Amphritea</taxon>
    </lineage>
</organism>
<feature type="transmembrane region" description="Helical" evidence="6">
    <location>
        <begin position="5"/>
        <end position="24"/>
    </location>
</feature>
<evidence type="ECO:0000256" key="3">
    <source>
        <dbReference type="ARBA" id="ARBA00022692"/>
    </source>
</evidence>
<keyword evidence="9" id="KW-1185">Reference proteome</keyword>
<feature type="domain" description="EamA" evidence="7">
    <location>
        <begin position="5"/>
        <end position="134"/>
    </location>
</feature>
<feature type="transmembrane region" description="Helical" evidence="6">
    <location>
        <begin position="63"/>
        <end position="83"/>
    </location>
</feature>
<dbReference type="InterPro" id="IPR037185">
    <property type="entry name" value="EmrE-like"/>
</dbReference>
<dbReference type="GO" id="GO:0016020">
    <property type="term" value="C:membrane"/>
    <property type="evidence" value="ECO:0007669"/>
    <property type="project" value="UniProtKB-SubCell"/>
</dbReference>
<feature type="domain" description="EamA" evidence="7">
    <location>
        <begin position="159"/>
        <end position="295"/>
    </location>
</feature>
<feature type="transmembrane region" description="Helical" evidence="6">
    <location>
        <begin position="158"/>
        <end position="179"/>
    </location>
</feature>
<dbReference type="SUPFAM" id="SSF103481">
    <property type="entry name" value="Multidrug resistance efflux transporter EmrE"/>
    <property type="match status" value="2"/>
</dbReference>
<dbReference type="OrthoDB" id="2352272at2"/>
<sequence length="312" mass="34012">MNAFLYLNTVLIWGTTWIAIHWQLGDVPVLASVFYRFAIAASLLLPLLYLSRKVQTTNRNDHGFMMLQGMCLFSMNFVCFYSAGLTISSGLLSVIFSSATLFNAFNSRLFWGERPTPVVFIAGVIGVFGLSLMFWPELNQPQLSQPEPGQSNTGLSDLKGIGLGMLGTYLFSLGNMISLRHSKKGLKPLTSNAYAMIYGTLFLVVLLAITGTPLVWDNSPRYLGSLFYLAIVGTIIGFTAYLSLVGRIGANKAAYATVMFPVVALSLSTVFEGYQWSLSSLTGLVLVLSGNALILGIRLPGWRLLRTTTGKG</sequence>
<keyword evidence="5 6" id="KW-0472">Membrane</keyword>
<evidence type="ECO:0000256" key="2">
    <source>
        <dbReference type="ARBA" id="ARBA00007362"/>
    </source>
</evidence>
<keyword evidence="3 6" id="KW-0812">Transmembrane</keyword>
<comment type="subcellular location">
    <subcellularLocation>
        <location evidence="1">Membrane</location>
        <topology evidence="1">Multi-pass membrane protein</topology>
    </subcellularLocation>
</comment>
<dbReference type="InterPro" id="IPR000620">
    <property type="entry name" value="EamA_dom"/>
</dbReference>
<evidence type="ECO:0000256" key="5">
    <source>
        <dbReference type="ARBA" id="ARBA00023136"/>
    </source>
</evidence>
<evidence type="ECO:0000259" key="7">
    <source>
        <dbReference type="Pfam" id="PF00892"/>
    </source>
</evidence>
<name>A0A3P1SY97_9GAMM</name>
<feature type="transmembrane region" description="Helical" evidence="6">
    <location>
        <begin position="89"/>
        <end position="106"/>
    </location>
</feature>
<comment type="similarity">
    <text evidence="2">Belongs to the EamA transporter family.</text>
</comment>
<dbReference type="RefSeq" id="WP_124924600.1">
    <property type="nucleotide sequence ID" value="NZ_BMOH01000001.1"/>
</dbReference>
<keyword evidence="4 6" id="KW-1133">Transmembrane helix</keyword>
<dbReference type="InterPro" id="IPR050638">
    <property type="entry name" value="AA-Vitamin_Transporters"/>
</dbReference>
<protein>
    <submittedName>
        <fullName evidence="8">EamA/RhaT family transporter</fullName>
    </submittedName>
</protein>
<feature type="transmembrane region" description="Helical" evidence="6">
    <location>
        <begin position="222"/>
        <end position="241"/>
    </location>
</feature>
<evidence type="ECO:0000313" key="8">
    <source>
        <dbReference type="EMBL" id="RRD01526.1"/>
    </source>
</evidence>
<dbReference type="EMBL" id="RQXV01000001">
    <property type="protein sequence ID" value="RRD01526.1"/>
    <property type="molecule type" value="Genomic_DNA"/>
</dbReference>
<proteinExistence type="inferred from homology"/>
<feature type="transmembrane region" description="Helical" evidence="6">
    <location>
        <begin position="30"/>
        <end position="51"/>
    </location>
</feature>
<dbReference type="PANTHER" id="PTHR32322">
    <property type="entry name" value="INNER MEMBRANE TRANSPORTER"/>
    <property type="match status" value="1"/>
</dbReference>
<accession>A0A3P1SY97</accession>
<evidence type="ECO:0000256" key="4">
    <source>
        <dbReference type="ARBA" id="ARBA00022989"/>
    </source>
</evidence>
<gene>
    <name evidence="8" type="ORF">EHS89_02925</name>
</gene>
<reference evidence="8 9" key="1">
    <citation type="submission" date="2018-11" db="EMBL/GenBank/DDBJ databases">
        <title>The draft genome sequence of Amphritea balenae JAMM 1525T.</title>
        <authorList>
            <person name="Fang Z."/>
            <person name="Zhang Y."/>
            <person name="Han X."/>
        </authorList>
    </citation>
    <scope>NUCLEOTIDE SEQUENCE [LARGE SCALE GENOMIC DNA]</scope>
    <source>
        <strain evidence="8 9">JAMM 1525</strain>
    </source>
</reference>
<dbReference type="PANTHER" id="PTHR32322:SF2">
    <property type="entry name" value="EAMA DOMAIN-CONTAINING PROTEIN"/>
    <property type="match status" value="1"/>
</dbReference>
<comment type="caution">
    <text evidence="8">The sequence shown here is derived from an EMBL/GenBank/DDBJ whole genome shotgun (WGS) entry which is preliminary data.</text>
</comment>